<dbReference type="AlphaFoldDB" id="A0AAD9JC96"/>
<feature type="compositionally biased region" description="Polar residues" evidence="2">
    <location>
        <begin position="508"/>
        <end position="525"/>
    </location>
</feature>
<name>A0AAD9JC96_9ANNE</name>
<dbReference type="InterPro" id="IPR011029">
    <property type="entry name" value="DEATH-like_dom_sf"/>
</dbReference>
<evidence type="ECO:0000256" key="2">
    <source>
        <dbReference type="SAM" id="MobiDB-lite"/>
    </source>
</evidence>
<dbReference type="CDD" id="cd01671">
    <property type="entry name" value="CARD"/>
    <property type="match status" value="1"/>
</dbReference>
<evidence type="ECO:0000313" key="4">
    <source>
        <dbReference type="Proteomes" id="UP001208570"/>
    </source>
</evidence>
<gene>
    <name evidence="3" type="ORF">LSH36_402g03034</name>
</gene>
<keyword evidence="1" id="KW-0175">Coiled coil</keyword>
<evidence type="ECO:0008006" key="5">
    <source>
        <dbReference type="Google" id="ProtNLM"/>
    </source>
</evidence>
<reference evidence="3" key="1">
    <citation type="journal article" date="2023" name="Mol. Biol. Evol.">
        <title>Third-Generation Sequencing Reveals the Adaptive Role of the Epigenome in Three Deep-Sea Polychaetes.</title>
        <authorList>
            <person name="Perez M."/>
            <person name="Aroh O."/>
            <person name="Sun Y."/>
            <person name="Lan Y."/>
            <person name="Juniper S.K."/>
            <person name="Young C.R."/>
            <person name="Angers B."/>
            <person name="Qian P.Y."/>
        </authorList>
    </citation>
    <scope>NUCLEOTIDE SEQUENCE</scope>
    <source>
        <strain evidence="3">P08H-3</strain>
    </source>
</reference>
<feature type="compositionally biased region" description="Basic and acidic residues" evidence="2">
    <location>
        <begin position="534"/>
        <end position="548"/>
    </location>
</feature>
<feature type="compositionally biased region" description="Polar residues" evidence="2">
    <location>
        <begin position="427"/>
        <end position="443"/>
    </location>
</feature>
<dbReference type="Gene3D" id="1.10.533.10">
    <property type="entry name" value="Death Domain, Fas"/>
    <property type="match status" value="1"/>
</dbReference>
<dbReference type="Proteomes" id="UP001208570">
    <property type="component" value="Unassembled WGS sequence"/>
</dbReference>
<comment type="caution">
    <text evidence="3">The sequence shown here is derived from an EMBL/GenBank/DDBJ whole genome shotgun (WGS) entry which is preliminary data.</text>
</comment>
<dbReference type="EMBL" id="JAODUP010000402">
    <property type="protein sequence ID" value="KAK2150522.1"/>
    <property type="molecule type" value="Genomic_DNA"/>
</dbReference>
<feature type="compositionally biased region" description="Basic and acidic residues" evidence="2">
    <location>
        <begin position="444"/>
        <end position="454"/>
    </location>
</feature>
<protein>
    <recommendedName>
        <fullName evidence="5">CARD domain-containing protein</fullName>
    </recommendedName>
</protein>
<evidence type="ECO:0000313" key="3">
    <source>
        <dbReference type="EMBL" id="KAK2150522.1"/>
    </source>
</evidence>
<keyword evidence="4" id="KW-1185">Reference proteome</keyword>
<proteinExistence type="predicted"/>
<feature type="region of interest" description="Disordered" evidence="2">
    <location>
        <begin position="427"/>
        <end position="594"/>
    </location>
</feature>
<organism evidence="3 4">
    <name type="scientific">Paralvinella palmiformis</name>
    <dbReference type="NCBI Taxonomy" id="53620"/>
    <lineage>
        <taxon>Eukaryota</taxon>
        <taxon>Metazoa</taxon>
        <taxon>Spiralia</taxon>
        <taxon>Lophotrochozoa</taxon>
        <taxon>Annelida</taxon>
        <taxon>Polychaeta</taxon>
        <taxon>Sedentaria</taxon>
        <taxon>Canalipalpata</taxon>
        <taxon>Terebellida</taxon>
        <taxon>Terebelliformia</taxon>
        <taxon>Alvinellidae</taxon>
        <taxon>Paralvinella</taxon>
    </lineage>
</organism>
<dbReference type="SUPFAM" id="SSF47986">
    <property type="entry name" value="DEATH domain"/>
    <property type="match status" value="1"/>
</dbReference>
<feature type="coiled-coil region" evidence="1">
    <location>
        <begin position="233"/>
        <end position="267"/>
    </location>
</feature>
<sequence>MAKVSTTPSQQDVVNVLQSNRHLLINNIILCDEFYRLLKDYKVISSVMIDDIKILEDRECANNLLLEHVGRFGYWTFNKFCDVLMASGHVFLAEHIKSEIEHADINNRHDSYEDVFRRFPATLKVLSPSEQRALSNYIKEKVTGGIIKSTWRVRTTTDSKKIEEETRKVTDVIYKDLVLRENEAEVKYNEQLRIMMTSYDASERANKECDSRIGIFDRQIKAMNVEIQKYHGMDEYAAQADASNVKVSRLQENVNRILDTLITTEREMNEIHRKYDEERKLLFQALGLDDNGQDLKKAFLDSQEKINSEVKRLTAEVDLLSLTFEMESIWSLFEKEHQRRLDTDHHYNKNKRDKKYQSNQSIRDLKQFDYSYVLNMIRKRLHEIHMGIAKLKKSNLVQERKIAKLKGELDLIYLRSKVGYKENLNLSPDFQTDVKSNMNPVSSKSEKSYQRDGLPKTWNDSTKLSPVPESYLSQDPVTSTRQSDDPENIQTPDGRMLYEHHPGRLPSIDQSEIGTPRSPTSTSQQNKKKYPHLTIEKQKDSQLDDKSLRSKTKNYTMSKGKHTNNEQNPKYSKGKDLNKLDFQGVLPDPKSHLN</sequence>
<accession>A0AAD9JC96</accession>
<feature type="compositionally biased region" description="Polar residues" evidence="2">
    <location>
        <begin position="471"/>
        <end position="481"/>
    </location>
</feature>
<evidence type="ECO:0000256" key="1">
    <source>
        <dbReference type="SAM" id="Coils"/>
    </source>
</evidence>